<accession>A0AAV4SCJ6</accession>
<organism evidence="1 2">
    <name type="scientific">Caerostris extrusa</name>
    <name type="common">Bark spider</name>
    <name type="synonym">Caerostris bankana</name>
    <dbReference type="NCBI Taxonomy" id="172846"/>
    <lineage>
        <taxon>Eukaryota</taxon>
        <taxon>Metazoa</taxon>
        <taxon>Ecdysozoa</taxon>
        <taxon>Arthropoda</taxon>
        <taxon>Chelicerata</taxon>
        <taxon>Arachnida</taxon>
        <taxon>Araneae</taxon>
        <taxon>Araneomorphae</taxon>
        <taxon>Entelegynae</taxon>
        <taxon>Araneoidea</taxon>
        <taxon>Araneidae</taxon>
        <taxon>Caerostris</taxon>
    </lineage>
</organism>
<sequence>MEYLFYPSLPSSTNPQNFVSSSSSGLLHTSFHSSTSANFSNLSFPIQTVSTSTNNTATILNQQHLNLIPLVVIHCVLFLKETPNVLDNRIGVSGPSSSQTSNSSSTNISQSKYSALSLISDPPSYSEPPSSSACHSEYVHSSVKLLEPQNLGSCFPPTSFNNNYSQSAQKTNCCHFPHRTLSTNPELPSDICLPVGPPVPSFHTDKTNFQTNRSSLPTSFSQNNANFVGNIFYNTNNNVRDVNDMTVKPSNIRSTQEAFCA</sequence>
<dbReference type="AlphaFoldDB" id="A0AAV4SCJ6"/>
<evidence type="ECO:0000313" key="2">
    <source>
        <dbReference type="Proteomes" id="UP001054945"/>
    </source>
</evidence>
<proteinExistence type="predicted"/>
<evidence type="ECO:0000313" key="1">
    <source>
        <dbReference type="EMBL" id="GIY31890.1"/>
    </source>
</evidence>
<dbReference type="EMBL" id="BPLR01009431">
    <property type="protein sequence ID" value="GIY31890.1"/>
    <property type="molecule type" value="Genomic_DNA"/>
</dbReference>
<gene>
    <name evidence="1" type="ORF">CEXT_368491</name>
</gene>
<reference evidence="1 2" key="1">
    <citation type="submission" date="2021-06" db="EMBL/GenBank/DDBJ databases">
        <title>Caerostris extrusa draft genome.</title>
        <authorList>
            <person name="Kono N."/>
            <person name="Arakawa K."/>
        </authorList>
    </citation>
    <scope>NUCLEOTIDE SEQUENCE [LARGE SCALE GENOMIC DNA]</scope>
</reference>
<name>A0AAV4SCJ6_CAEEX</name>
<comment type="caution">
    <text evidence="1">The sequence shown here is derived from an EMBL/GenBank/DDBJ whole genome shotgun (WGS) entry which is preliminary data.</text>
</comment>
<keyword evidence="2" id="KW-1185">Reference proteome</keyword>
<dbReference type="Proteomes" id="UP001054945">
    <property type="component" value="Unassembled WGS sequence"/>
</dbReference>
<protein>
    <submittedName>
        <fullName evidence="1">Uncharacterized protein</fullName>
    </submittedName>
</protein>